<organism evidence="3">
    <name type="scientific">Perkinsus marinus (strain ATCC 50983 / TXsc)</name>
    <dbReference type="NCBI Taxonomy" id="423536"/>
    <lineage>
        <taxon>Eukaryota</taxon>
        <taxon>Sar</taxon>
        <taxon>Alveolata</taxon>
        <taxon>Perkinsozoa</taxon>
        <taxon>Perkinsea</taxon>
        <taxon>Perkinsida</taxon>
        <taxon>Perkinsidae</taxon>
        <taxon>Perkinsus</taxon>
    </lineage>
</organism>
<dbReference type="GeneID" id="9044909"/>
<reference evidence="2 3" key="1">
    <citation type="submission" date="2008-07" db="EMBL/GenBank/DDBJ databases">
        <authorList>
            <person name="El-Sayed N."/>
            <person name="Caler E."/>
            <person name="Inman J."/>
            <person name="Amedeo P."/>
            <person name="Hass B."/>
            <person name="Wortman J."/>
        </authorList>
    </citation>
    <scope>NUCLEOTIDE SEQUENCE [LARGE SCALE GENOMIC DNA]</scope>
    <source>
        <strain evidence="2">ATCC 50983</strain>
        <strain evidence="3">ATCC 50983 / TXsc</strain>
    </source>
</reference>
<dbReference type="RefSeq" id="XP_002772182.1">
    <property type="nucleotide sequence ID" value="XM_002772136.1"/>
</dbReference>
<dbReference type="RefSeq" id="XP_002785562.1">
    <property type="nucleotide sequence ID" value="XM_002785516.1"/>
</dbReference>
<evidence type="ECO:0000313" key="2">
    <source>
        <dbReference type="EMBL" id="EER17358.1"/>
    </source>
</evidence>
<proteinExistence type="predicted"/>
<accession>C5KDQ5</accession>
<gene>
    <name evidence="1" type="ORF">Pmar_PMAR014167</name>
    <name evidence="2" type="ORF">Pmar_PMAR022303</name>
</gene>
<dbReference type="Proteomes" id="UP000007800">
    <property type="component" value="Unassembled WGS sequence"/>
</dbReference>
<evidence type="ECO:0000313" key="3">
    <source>
        <dbReference type="Proteomes" id="UP000007800"/>
    </source>
</evidence>
<name>C5KDQ5_PERM5</name>
<dbReference type="GeneID" id="9062412"/>
<keyword evidence="3" id="KW-1185">Reference proteome</keyword>
<sequence length="50" mass="5401">MSGPHANSNIREALTRLARTVYAAFASQTAADDYTMLVQEYEAAKANPLA</sequence>
<evidence type="ECO:0000313" key="1">
    <source>
        <dbReference type="EMBL" id="EER03998.1"/>
    </source>
</evidence>
<dbReference type="EMBL" id="GG672124">
    <property type="protein sequence ID" value="EER17358.1"/>
    <property type="molecule type" value="Genomic_DNA"/>
</dbReference>
<dbReference type="EMBL" id="GG682002">
    <property type="protein sequence ID" value="EER03998.1"/>
    <property type="molecule type" value="Genomic_DNA"/>
</dbReference>
<dbReference type="AlphaFoldDB" id="C5KDQ5"/>
<protein>
    <submittedName>
        <fullName evidence="2">Uncharacterized protein</fullName>
    </submittedName>
</protein>